<dbReference type="Proteomes" id="UP001237642">
    <property type="component" value="Unassembled WGS sequence"/>
</dbReference>
<dbReference type="PANTHER" id="PTHR46336:SF3">
    <property type="entry name" value="BTB_POZ DOMAIN-CONTAINING PROTEIN POB1"/>
    <property type="match status" value="1"/>
</dbReference>
<dbReference type="FunFam" id="1.25.40.420:FF:000008">
    <property type="entry name" value="BTB/POZ domain-containing protein POB1"/>
    <property type="match status" value="1"/>
</dbReference>
<reference evidence="4" key="2">
    <citation type="submission" date="2023-05" db="EMBL/GenBank/DDBJ databases">
        <authorList>
            <person name="Schelkunov M.I."/>
        </authorList>
    </citation>
    <scope>NUCLEOTIDE SEQUENCE</scope>
    <source>
        <strain evidence="4">Hsosn_3</strain>
        <tissue evidence="4">Leaf</tissue>
    </source>
</reference>
<protein>
    <submittedName>
        <fullName evidence="4">BTB/POZ domain protein POB1</fullName>
    </submittedName>
</protein>
<accession>A0AAD8MMN9</accession>
<dbReference type="Gene3D" id="1.25.40.420">
    <property type="match status" value="1"/>
</dbReference>
<keyword evidence="3" id="KW-0833">Ubl conjugation pathway</keyword>
<dbReference type="PANTHER" id="PTHR46336">
    <property type="entry name" value="OS02G0260700 PROTEIN"/>
    <property type="match status" value="1"/>
</dbReference>
<comment type="pathway">
    <text evidence="2">Protein modification; protein ubiquitination.</text>
</comment>
<dbReference type="GO" id="GO:0005634">
    <property type="term" value="C:nucleus"/>
    <property type="evidence" value="ECO:0007669"/>
    <property type="project" value="TreeGrafter"/>
</dbReference>
<comment type="caution">
    <text evidence="4">The sequence shown here is derived from an EMBL/GenBank/DDBJ whole genome shotgun (WGS) entry which is preliminary data.</text>
</comment>
<organism evidence="4 5">
    <name type="scientific">Heracleum sosnowskyi</name>
    <dbReference type="NCBI Taxonomy" id="360622"/>
    <lineage>
        <taxon>Eukaryota</taxon>
        <taxon>Viridiplantae</taxon>
        <taxon>Streptophyta</taxon>
        <taxon>Embryophyta</taxon>
        <taxon>Tracheophyta</taxon>
        <taxon>Spermatophyta</taxon>
        <taxon>Magnoliopsida</taxon>
        <taxon>eudicotyledons</taxon>
        <taxon>Gunneridae</taxon>
        <taxon>Pentapetalae</taxon>
        <taxon>asterids</taxon>
        <taxon>campanulids</taxon>
        <taxon>Apiales</taxon>
        <taxon>Apiaceae</taxon>
        <taxon>Apioideae</taxon>
        <taxon>apioid superclade</taxon>
        <taxon>Tordylieae</taxon>
        <taxon>Tordyliinae</taxon>
        <taxon>Heracleum</taxon>
    </lineage>
</organism>
<reference evidence="4" key="1">
    <citation type="submission" date="2023-02" db="EMBL/GenBank/DDBJ databases">
        <title>Genome of toxic invasive species Heracleum sosnowskyi carries increased number of genes despite the absence of recent whole-genome duplications.</title>
        <authorList>
            <person name="Schelkunov M."/>
            <person name="Shtratnikova V."/>
            <person name="Makarenko M."/>
            <person name="Klepikova A."/>
            <person name="Omelchenko D."/>
            <person name="Novikova G."/>
            <person name="Obukhova E."/>
            <person name="Bogdanov V."/>
            <person name="Penin A."/>
            <person name="Logacheva M."/>
        </authorList>
    </citation>
    <scope>NUCLEOTIDE SEQUENCE</scope>
    <source>
        <strain evidence="4">Hsosn_3</strain>
        <tissue evidence="4">Leaf</tissue>
    </source>
</reference>
<dbReference type="EMBL" id="JAUIZM010000006">
    <property type="protein sequence ID" value="KAK1378169.1"/>
    <property type="molecule type" value="Genomic_DNA"/>
</dbReference>
<comment type="function">
    <text evidence="1">May act as a substrate-specific adapter of an E3 ubiquitin-protein ligase complex (CUL3-RBX1-BTB) which mediates the ubiquitination and subsequent proteasomal degradation of target proteins.</text>
</comment>
<evidence type="ECO:0000313" key="5">
    <source>
        <dbReference type="Proteomes" id="UP001237642"/>
    </source>
</evidence>
<evidence type="ECO:0000256" key="2">
    <source>
        <dbReference type="ARBA" id="ARBA00004906"/>
    </source>
</evidence>
<evidence type="ECO:0000313" key="4">
    <source>
        <dbReference type="EMBL" id="KAK1378169.1"/>
    </source>
</evidence>
<evidence type="ECO:0000256" key="1">
    <source>
        <dbReference type="ARBA" id="ARBA00002668"/>
    </source>
</evidence>
<dbReference type="GO" id="GO:0010114">
    <property type="term" value="P:response to red light"/>
    <property type="evidence" value="ECO:0007669"/>
    <property type="project" value="TreeGrafter"/>
</dbReference>
<name>A0AAD8MMN9_9APIA</name>
<dbReference type="InterPro" id="IPR045890">
    <property type="entry name" value="POB1-like"/>
</dbReference>
<proteinExistence type="predicted"/>
<gene>
    <name evidence="4" type="ORF">POM88_024913</name>
</gene>
<keyword evidence="5" id="KW-1185">Reference proteome</keyword>
<dbReference type="AlphaFoldDB" id="A0AAD8MMN9"/>
<sequence>MSTRFENQVLNLPLAGIEALLASDDIQVPLEDVYDLVIKWAELHYPQLEERREILETRLRHLIRFPYMTSGNFKQLITGTNFSPEVASKIIFFQALLSKTEAPNRQSQLSPSTCVSSKTSINTTHHFVKRAYEYFPVKIVGVELPHHHCVVNLDVKWEDCVRLFPGEYHHSEAFYLCRQSFCLTAQCNMDGRNKSQCFGLALRMLERGFESVEVEYEFAAWSKKDGYMTEDGPYFVNGTLVTLHLRAEVTIKK</sequence>
<evidence type="ECO:0000256" key="3">
    <source>
        <dbReference type="ARBA" id="ARBA00022786"/>
    </source>
</evidence>